<dbReference type="SUPFAM" id="SSF55347">
    <property type="entry name" value="Glyceraldehyde-3-phosphate dehydrogenase-like, C-terminal domain"/>
    <property type="match status" value="1"/>
</dbReference>
<dbReference type="Proteomes" id="UP000255423">
    <property type="component" value="Unassembled WGS sequence"/>
</dbReference>
<comment type="subcellular location">
    <subcellularLocation>
        <location evidence="6">Cytoplasm</location>
    </subcellularLocation>
</comment>
<dbReference type="Pfam" id="PF22698">
    <property type="entry name" value="Semialdhyde_dhC_1"/>
    <property type="match status" value="1"/>
</dbReference>
<evidence type="ECO:0000256" key="1">
    <source>
        <dbReference type="ARBA" id="ARBA00022490"/>
    </source>
</evidence>
<dbReference type="InterPro" id="IPR058924">
    <property type="entry name" value="AGPR_dimerisation_dom"/>
</dbReference>
<comment type="catalytic activity">
    <reaction evidence="6">
        <text>N-acetyl-L-glutamate 5-semialdehyde + phosphate + NADP(+) = N-acetyl-L-glutamyl 5-phosphate + NADPH + H(+)</text>
        <dbReference type="Rhea" id="RHEA:21588"/>
        <dbReference type="ChEBI" id="CHEBI:15378"/>
        <dbReference type="ChEBI" id="CHEBI:29123"/>
        <dbReference type="ChEBI" id="CHEBI:43474"/>
        <dbReference type="ChEBI" id="CHEBI:57783"/>
        <dbReference type="ChEBI" id="CHEBI:57936"/>
        <dbReference type="ChEBI" id="CHEBI:58349"/>
        <dbReference type="EC" id="1.2.1.38"/>
    </reaction>
</comment>
<dbReference type="InterPro" id="IPR000534">
    <property type="entry name" value="Semialdehyde_DH_NAD-bd"/>
</dbReference>
<evidence type="ECO:0000256" key="6">
    <source>
        <dbReference type="HAMAP-Rule" id="MF_01110"/>
    </source>
</evidence>
<feature type="active site" evidence="6">
    <location>
        <position position="115"/>
    </location>
</feature>
<dbReference type="GO" id="GO:0005737">
    <property type="term" value="C:cytoplasm"/>
    <property type="evidence" value="ECO:0007669"/>
    <property type="project" value="UniProtKB-SubCell"/>
</dbReference>
<dbReference type="HAMAP" id="MF_01110">
    <property type="entry name" value="ArgC_type2"/>
    <property type="match status" value="1"/>
</dbReference>
<dbReference type="EC" id="1.2.1.38" evidence="6"/>
<keyword evidence="1 6" id="KW-0963">Cytoplasm</keyword>
<dbReference type="EMBL" id="UHJL01000001">
    <property type="protein sequence ID" value="SUQ18967.1"/>
    <property type="molecule type" value="Genomic_DNA"/>
</dbReference>
<dbReference type="SUPFAM" id="SSF51735">
    <property type="entry name" value="NAD(P)-binding Rossmann-fold domains"/>
    <property type="match status" value="1"/>
</dbReference>
<dbReference type="Pfam" id="PF01118">
    <property type="entry name" value="Semialdhyde_dh"/>
    <property type="match status" value="1"/>
</dbReference>
<accession>A0A380RVD3</accession>
<sequence length="321" mass="34704">MFKVFVDGEAGTTGLQIFERLAKRNDLEILKINPELRKDVNERQKMINESDVTFLCLPDAASMESAALCTNPNTRIIDASTAHRVNPAWTYGMPELSAEQREAISKSKRIANPGCHASGFILGVHPLVASGILPKSANLAAYSITGYSGGGKKLIAEYEAEEALSHKAGESKAIMAPAPYALALAHKHLPEMKKYCGLENVPFFNPVLGPYYKGMAVTVAIFPNMLTKKVGPQDLTEILAKHYEGSKFVKVLPYEAAPVLFNGRLDPTVCNDTNNARIQVFGNENIMQVTTIIDNLGKGASGAAIQNMNIALGLDETIGLV</sequence>
<dbReference type="Gene3D" id="3.40.50.720">
    <property type="entry name" value="NAD(P)-binding Rossmann-like Domain"/>
    <property type="match status" value="1"/>
</dbReference>
<evidence type="ECO:0000256" key="2">
    <source>
        <dbReference type="ARBA" id="ARBA00022571"/>
    </source>
</evidence>
<name>A0A380RVD3_FIBSU</name>
<evidence type="ECO:0000259" key="7">
    <source>
        <dbReference type="SMART" id="SM00859"/>
    </source>
</evidence>
<feature type="domain" description="Semialdehyde dehydrogenase NAD-binding" evidence="7">
    <location>
        <begin position="3"/>
        <end position="104"/>
    </location>
</feature>
<reference evidence="8 9" key="1">
    <citation type="submission" date="2017-08" db="EMBL/GenBank/DDBJ databases">
        <authorList>
            <person name="de Groot N.N."/>
        </authorList>
    </citation>
    <scope>NUCLEOTIDE SEQUENCE [LARGE SCALE GENOMIC DNA]</scope>
    <source>
        <strain evidence="8 9">HM2</strain>
    </source>
</reference>
<evidence type="ECO:0000256" key="3">
    <source>
        <dbReference type="ARBA" id="ARBA00022605"/>
    </source>
</evidence>
<dbReference type="AlphaFoldDB" id="A0A380RVD3"/>
<evidence type="ECO:0000256" key="4">
    <source>
        <dbReference type="ARBA" id="ARBA00022857"/>
    </source>
</evidence>
<dbReference type="CDD" id="cd23935">
    <property type="entry name" value="AGPR_2_C"/>
    <property type="match status" value="1"/>
</dbReference>
<comment type="function">
    <text evidence="6">Catalyzes the NADPH-dependent reduction of N-acetyl-5-glutamyl phosphate to yield N-acetyl-L-glutamate 5-semialdehyde.</text>
</comment>
<evidence type="ECO:0000313" key="9">
    <source>
        <dbReference type="Proteomes" id="UP000255423"/>
    </source>
</evidence>
<protein>
    <recommendedName>
        <fullName evidence="6">N-acetyl-gamma-glutamyl-phosphate reductase</fullName>
        <shortName evidence="6">AGPR</shortName>
        <ecNumber evidence="6">1.2.1.38</ecNumber>
    </recommendedName>
    <alternativeName>
        <fullName evidence="6">N-acetyl-glutamate semialdehyde dehydrogenase</fullName>
        <shortName evidence="6">NAGSA dehydrogenase</shortName>
    </alternativeName>
</protein>
<gene>
    <name evidence="6" type="primary">argC</name>
    <name evidence="8" type="ORF">SAMN05661053_0191</name>
</gene>
<dbReference type="NCBIfam" id="TIGR01851">
    <property type="entry name" value="argC_other"/>
    <property type="match status" value="1"/>
</dbReference>
<dbReference type="SMART" id="SM00859">
    <property type="entry name" value="Semialdhyde_dh"/>
    <property type="match status" value="1"/>
</dbReference>
<dbReference type="GO" id="GO:0003942">
    <property type="term" value="F:N-acetyl-gamma-glutamyl-phosphate reductase activity"/>
    <property type="evidence" value="ECO:0007669"/>
    <property type="project" value="UniProtKB-UniRule"/>
</dbReference>
<keyword evidence="3 6" id="KW-0028">Amino-acid biosynthesis</keyword>
<dbReference type="InterPro" id="IPR036291">
    <property type="entry name" value="NAD(P)-bd_dom_sf"/>
</dbReference>
<evidence type="ECO:0000313" key="8">
    <source>
        <dbReference type="EMBL" id="SUQ18967.1"/>
    </source>
</evidence>
<keyword evidence="4 6" id="KW-0521">NADP</keyword>
<dbReference type="UniPathway" id="UPA00068">
    <property type="reaction ID" value="UER00108"/>
</dbReference>
<dbReference type="PANTHER" id="PTHR32338:SF10">
    <property type="entry name" value="N-ACETYL-GAMMA-GLUTAMYL-PHOSPHATE REDUCTASE, CHLOROPLASTIC-RELATED"/>
    <property type="match status" value="1"/>
</dbReference>
<dbReference type="PANTHER" id="PTHR32338">
    <property type="entry name" value="N-ACETYL-GAMMA-GLUTAMYL-PHOSPHATE REDUCTASE, CHLOROPLASTIC-RELATED-RELATED"/>
    <property type="match status" value="1"/>
</dbReference>
<dbReference type="CDD" id="cd17896">
    <property type="entry name" value="AGPR_2_N"/>
    <property type="match status" value="1"/>
</dbReference>
<dbReference type="InterPro" id="IPR010136">
    <property type="entry name" value="AGPR_type-2"/>
</dbReference>
<dbReference type="RefSeq" id="WP_109571762.1">
    <property type="nucleotide sequence ID" value="NZ_UHJL01000001.1"/>
</dbReference>
<keyword evidence="5 6" id="KW-0560">Oxidoreductase</keyword>
<organism evidence="8 9">
    <name type="scientific">Fibrobacter succinogenes</name>
    <name type="common">Bacteroides succinogenes</name>
    <dbReference type="NCBI Taxonomy" id="833"/>
    <lineage>
        <taxon>Bacteria</taxon>
        <taxon>Pseudomonadati</taxon>
        <taxon>Fibrobacterota</taxon>
        <taxon>Fibrobacteria</taxon>
        <taxon>Fibrobacterales</taxon>
        <taxon>Fibrobacteraceae</taxon>
        <taxon>Fibrobacter</taxon>
    </lineage>
</organism>
<dbReference type="Gene3D" id="3.30.360.10">
    <property type="entry name" value="Dihydrodipicolinate Reductase, domain 2"/>
    <property type="match status" value="1"/>
</dbReference>
<comment type="similarity">
    <text evidence="6">Belongs to the NAGSA dehydrogenase family. Type 2 subfamily.</text>
</comment>
<proteinExistence type="inferred from homology"/>
<dbReference type="GO" id="GO:0006526">
    <property type="term" value="P:L-arginine biosynthetic process"/>
    <property type="evidence" value="ECO:0007669"/>
    <property type="project" value="UniProtKB-UniRule"/>
</dbReference>
<dbReference type="InterPro" id="IPR050085">
    <property type="entry name" value="AGPR"/>
</dbReference>
<dbReference type="GO" id="GO:0051287">
    <property type="term" value="F:NAD binding"/>
    <property type="evidence" value="ECO:0007669"/>
    <property type="project" value="InterPro"/>
</dbReference>
<evidence type="ECO:0000256" key="5">
    <source>
        <dbReference type="ARBA" id="ARBA00023002"/>
    </source>
</evidence>
<comment type="pathway">
    <text evidence="6">Amino-acid biosynthesis; L-arginine biosynthesis; N(2)-acetyl-L-ornithine from L-glutamate: step 3/4.</text>
</comment>
<keyword evidence="2 6" id="KW-0055">Arginine biosynthesis</keyword>